<dbReference type="InterPro" id="IPR017972">
    <property type="entry name" value="Cyt_P450_CS"/>
</dbReference>
<feature type="binding site" description="axial binding residue" evidence="7">
    <location>
        <position position="427"/>
    </location>
    <ligand>
        <name>heme</name>
        <dbReference type="ChEBI" id="CHEBI:30413"/>
    </ligand>
    <ligandPart>
        <name>Fe</name>
        <dbReference type="ChEBI" id="CHEBI:18248"/>
    </ligandPart>
</feature>
<evidence type="ECO:0000256" key="1">
    <source>
        <dbReference type="ARBA" id="ARBA00001971"/>
    </source>
</evidence>
<dbReference type="STRING" id="1245745.A0A0A2VHK6"/>
<dbReference type="InterPro" id="IPR001128">
    <property type="entry name" value="Cyt_P450"/>
</dbReference>
<dbReference type="Gene3D" id="1.10.630.10">
    <property type="entry name" value="Cytochrome P450"/>
    <property type="match status" value="1"/>
</dbReference>
<dbReference type="InterPro" id="IPR050121">
    <property type="entry name" value="Cytochrome_P450_monoxygenase"/>
</dbReference>
<proteinExistence type="inferred from homology"/>
<comment type="cofactor">
    <cofactor evidence="1 7">
        <name>heme</name>
        <dbReference type="ChEBI" id="CHEBI:30413"/>
    </cofactor>
</comment>
<evidence type="ECO:0000256" key="9">
    <source>
        <dbReference type="SAM" id="SignalP"/>
    </source>
</evidence>
<evidence type="ECO:0000256" key="4">
    <source>
        <dbReference type="ARBA" id="ARBA00022723"/>
    </source>
</evidence>
<keyword evidence="9" id="KW-0732">Signal</keyword>
<keyword evidence="8 10" id="KW-0503">Monooxygenase</keyword>
<dbReference type="InterPro" id="IPR036396">
    <property type="entry name" value="Cyt_P450_sf"/>
</dbReference>
<gene>
    <name evidence="10" type="ORF">BBAD15_g9146</name>
</gene>
<organism evidence="10 11">
    <name type="scientific">Beauveria bassiana D1-5</name>
    <dbReference type="NCBI Taxonomy" id="1245745"/>
    <lineage>
        <taxon>Eukaryota</taxon>
        <taxon>Fungi</taxon>
        <taxon>Dikarya</taxon>
        <taxon>Ascomycota</taxon>
        <taxon>Pezizomycotina</taxon>
        <taxon>Sordariomycetes</taxon>
        <taxon>Hypocreomycetidae</taxon>
        <taxon>Hypocreales</taxon>
        <taxon>Cordycipitaceae</taxon>
        <taxon>Beauveria</taxon>
    </lineage>
</organism>
<accession>A0A0A2VHK6</accession>
<reference evidence="10 11" key="1">
    <citation type="submission" date="2012-10" db="EMBL/GenBank/DDBJ databases">
        <title>Genome sequencing and analysis of entomopathogenic fungi Beauveria bassiana D1-5.</title>
        <authorList>
            <person name="Li Q."/>
            <person name="Wang L."/>
            <person name="Zhang Z."/>
            <person name="Wang Q."/>
            <person name="Ren J."/>
            <person name="Wang M."/>
            <person name="Xu W."/>
            <person name="Wang J."/>
            <person name="Lu Y."/>
            <person name="Du Q."/>
            <person name="Sun Z."/>
        </authorList>
    </citation>
    <scope>NUCLEOTIDE SEQUENCE [LARGE SCALE GENOMIC DNA]</scope>
    <source>
        <strain evidence="10 11">D1-5</strain>
    </source>
</reference>
<dbReference type="PANTHER" id="PTHR24305:SF96">
    <property type="entry name" value="CYTOCHROME P450 MONOOXYGENASE STCB-RELATED"/>
    <property type="match status" value="1"/>
</dbReference>
<dbReference type="CDD" id="cd11059">
    <property type="entry name" value="CYP_fungal"/>
    <property type="match status" value="1"/>
</dbReference>
<name>A0A0A2VHK6_BEABA</name>
<dbReference type="GO" id="GO:0004497">
    <property type="term" value="F:monooxygenase activity"/>
    <property type="evidence" value="ECO:0007669"/>
    <property type="project" value="UniProtKB-KW"/>
</dbReference>
<evidence type="ECO:0000313" key="11">
    <source>
        <dbReference type="Proteomes" id="UP000030106"/>
    </source>
</evidence>
<dbReference type="Proteomes" id="UP000030106">
    <property type="component" value="Unassembled WGS sequence"/>
</dbReference>
<feature type="chain" id="PRO_5002006465" evidence="9">
    <location>
        <begin position="20"/>
        <end position="483"/>
    </location>
</feature>
<protein>
    <submittedName>
        <fullName evidence="10">Putative sterigmatocystin biosynthesis monooxygenase STCB</fullName>
    </submittedName>
</protein>
<sequence>MSIWRELLSALLAGALLYAALKPVTRRTAKLPGPWYSNWTSAVLKYKWLTGQRPLYVHDLHLKYGPVVRIAPDEVDVTDIEAVKEIYDSQETFKKSSFYRKLTAVRTPVLFALSDVTTHRRLRRLMSTPLSVSSLKTQFPLVRSRVELYIKKVKDEKISRGVADLFKWNMFLATDVVGELSFGTSFNTLELGKKNDYVNLIESIGPMGALRSAFPLMASLAFTLPIPVFKSVADASKRIRHYAQESLSRYYKLASSDTDDVHHTLFTKLRRSEQNGEISFEEICANAQGYILAGSDTTASTLTYLLWSVCRRPDIKEELVEQLKTLPPDFDDDSLRNMPLLGNVIDETLRLFPAAPSGLPRETPPEGATIAGYRVDGGTVLCAQPYSMHRDPAVFPNPEHFDPHRWQEPTKAMLEAFMPFGKGPRVCIGMNLARMELRVATAKFFLEFPNAIVSTREGFSSKDMQRRMFFVSNPAGRRCLVEA</sequence>
<evidence type="ECO:0000256" key="3">
    <source>
        <dbReference type="ARBA" id="ARBA00022617"/>
    </source>
</evidence>
<evidence type="ECO:0000256" key="8">
    <source>
        <dbReference type="RuleBase" id="RU000461"/>
    </source>
</evidence>
<dbReference type="eggNOG" id="KOG0158">
    <property type="taxonomic scope" value="Eukaryota"/>
</dbReference>
<keyword evidence="4 7" id="KW-0479">Metal-binding</keyword>
<dbReference type="HOGENOM" id="CLU_001570_14_2_1"/>
<comment type="caution">
    <text evidence="10">The sequence shown here is derived from an EMBL/GenBank/DDBJ whole genome shotgun (WGS) entry which is preliminary data.</text>
</comment>
<dbReference type="PRINTS" id="PR00463">
    <property type="entry name" value="EP450I"/>
</dbReference>
<dbReference type="PANTHER" id="PTHR24305">
    <property type="entry name" value="CYTOCHROME P450"/>
    <property type="match status" value="1"/>
</dbReference>
<dbReference type="SUPFAM" id="SSF48264">
    <property type="entry name" value="Cytochrome P450"/>
    <property type="match status" value="1"/>
</dbReference>
<dbReference type="AlphaFoldDB" id="A0A0A2VHK6"/>
<evidence type="ECO:0000256" key="2">
    <source>
        <dbReference type="ARBA" id="ARBA00010617"/>
    </source>
</evidence>
<dbReference type="PROSITE" id="PS00086">
    <property type="entry name" value="CYTOCHROME_P450"/>
    <property type="match status" value="1"/>
</dbReference>
<feature type="signal peptide" evidence="9">
    <location>
        <begin position="1"/>
        <end position="19"/>
    </location>
</feature>
<dbReference type="InterPro" id="IPR002401">
    <property type="entry name" value="Cyt_P450_E_grp-I"/>
</dbReference>
<dbReference type="GO" id="GO:0020037">
    <property type="term" value="F:heme binding"/>
    <property type="evidence" value="ECO:0007669"/>
    <property type="project" value="InterPro"/>
</dbReference>
<evidence type="ECO:0000256" key="5">
    <source>
        <dbReference type="ARBA" id="ARBA00023002"/>
    </source>
</evidence>
<dbReference type="GO" id="GO:0005506">
    <property type="term" value="F:iron ion binding"/>
    <property type="evidence" value="ECO:0007669"/>
    <property type="project" value="InterPro"/>
</dbReference>
<keyword evidence="5 8" id="KW-0560">Oxidoreductase</keyword>
<dbReference type="PRINTS" id="PR00385">
    <property type="entry name" value="P450"/>
</dbReference>
<evidence type="ECO:0000313" key="10">
    <source>
        <dbReference type="EMBL" id="KGQ05595.1"/>
    </source>
</evidence>
<keyword evidence="3 7" id="KW-0349">Heme</keyword>
<dbReference type="Pfam" id="PF00067">
    <property type="entry name" value="p450"/>
    <property type="match status" value="1"/>
</dbReference>
<dbReference type="EMBL" id="ANFO01000935">
    <property type="protein sequence ID" value="KGQ05595.1"/>
    <property type="molecule type" value="Genomic_DNA"/>
</dbReference>
<keyword evidence="6 7" id="KW-0408">Iron</keyword>
<evidence type="ECO:0000256" key="6">
    <source>
        <dbReference type="ARBA" id="ARBA00023004"/>
    </source>
</evidence>
<dbReference type="GO" id="GO:0016705">
    <property type="term" value="F:oxidoreductase activity, acting on paired donors, with incorporation or reduction of molecular oxygen"/>
    <property type="evidence" value="ECO:0007669"/>
    <property type="project" value="InterPro"/>
</dbReference>
<evidence type="ECO:0000256" key="7">
    <source>
        <dbReference type="PIRSR" id="PIRSR602401-1"/>
    </source>
</evidence>
<comment type="similarity">
    <text evidence="2 8">Belongs to the cytochrome P450 family.</text>
</comment>